<reference evidence="2" key="1">
    <citation type="journal article" date="2019" name="Int. J. Syst. Evol. Microbiol.">
        <title>The Global Catalogue of Microorganisms (GCM) 10K type strain sequencing project: providing services to taxonomists for standard genome sequencing and annotation.</title>
        <authorList>
            <consortium name="The Broad Institute Genomics Platform"/>
            <consortium name="The Broad Institute Genome Sequencing Center for Infectious Disease"/>
            <person name="Wu L."/>
            <person name="Ma J."/>
        </authorList>
    </citation>
    <scope>NUCLEOTIDE SEQUENCE [LARGE SCALE GENOMIC DNA]</scope>
    <source>
        <strain evidence="2">NBRC 112502</strain>
    </source>
</reference>
<dbReference type="InterPro" id="IPR038561">
    <property type="entry name" value="SoxD_sf"/>
</dbReference>
<evidence type="ECO:0000313" key="1">
    <source>
        <dbReference type="EMBL" id="GLR67247.1"/>
    </source>
</evidence>
<protein>
    <submittedName>
        <fullName evidence="1">Sarcosine oxidase subunit delta</fullName>
    </submittedName>
</protein>
<proteinExistence type="predicted"/>
<evidence type="ECO:0000313" key="2">
    <source>
        <dbReference type="Proteomes" id="UP001156641"/>
    </source>
</evidence>
<dbReference type="NCBIfam" id="TIGR01374">
    <property type="entry name" value="soxD"/>
    <property type="match status" value="1"/>
</dbReference>
<name>A0ABQ6A6E0_9PROT</name>
<organism evidence="1 2">
    <name type="scientific">Acidocella aquatica</name>
    <dbReference type="NCBI Taxonomy" id="1922313"/>
    <lineage>
        <taxon>Bacteria</taxon>
        <taxon>Pseudomonadati</taxon>
        <taxon>Pseudomonadota</taxon>
        <taxon>Alphaproteobacteria</taxon>
        <taxon>Acetobacterales</taxon>
        <taxon>Acidocellaceae</taxon>
        <taxon>Acidocella</taxon>
    </lineage>
</organism>
<dbReference type="EMBL" id="BSOS01000065">
    <property type="protein sequence ID" value="GLR67247.1"/>
    <property type="molecule type" value="Genomic_DNA"/>
</dbReference>
<keyword evidence="2" id="KW-1185">Reference proteome</keyword>
<sequence length="97" mass="11066">MLLITCPFCGPRPELEFGYAGEAHVVRAQDPRDVSDSQWTEYLYQRSNVRGVHAERWRHAHGCAQFFNALRDTTTDHFVATYRIGESRPDAAVEAGR</sequence>
<dbReference type="RefSeq" id="WP_284257976.1">
    <property type="nucleotide sequence ID" value="NZ_BSOS01000065.1"/>
</dbReference>
<dbReference type="InterPro" id="IPR006279">
    <property type="entry name" value="SoxD"/>
</dbReference>
<dbReference type="Gene3D" id="3.30.2270.10">
    <property type="entry name" value="Folate-binding superfamily"/>
    <property type="match status" value="1"/>
</dbReference>
<dbReference type="Proteomes" id="UP001156641">
    <property type="component" value="Unassembled WGS sequence"/>
</dbReference>
<dbReference type="Pfam" id="PF04267">
    <property type="entry name" value="SoxD"/>
    <property type="match status" value="1"/>
</dbReference>
<comment type="caution">
    <text evidence="1">The sequence shown here is derived from an EMBL/GenBank/DDBJ whole genome shotgun (WGS) entry which is preliminary data.</text>
</comment>
<gene>
    <name evidence="1" type="primary">soxD_1</name>
    <name evidence="1" type="ORF">GCM10010909_19280</name>
</gene>
<accession>A0ABQ6A6E0</accession>